<proteinExistence type="predicted"/>
<gene>
    <name evidence="3" type="ORF">P154DRAFT_570020</name>
</gene>
<dbReference type="Pfam" id="PF12756">
    <property type="entry name" value="zf-C2H2_2"/>
    <property type="match status" value="1"/>
</dbReference>
<feature type="compositionally biased region" description="Acidic residues" evidence="1">
    <location>
        <begin position="79"/>
        <end position="99"/>
    </location>
</feature>
<dbReference type="EMBL" id="ML977559">
    <property type="protein sequence ID" value="KAF2006633.1"/>
    <property type="molecule type" value="Genomic_DNA"/>
</dbReference>
<feature type="compositionally biased region" description="Polar residues" evidence="1">
    <location>
        <begin position="61"/>
        <end position="75"/>
    </location>
</feature>
<evidence type="ECO:0000256" key="1">
    <source>
        <dbReference type="SAM" id="MobiDB-lite"/>
    </source>
</evidence>
<reference evidence="3" key="1">
    <citation type="journal article" date="2020" name="Stud. Mycol.">
        <title>101 Dothideomycetes genomes: a test case for predicting lifestyles and emergence of pathogens.</title>
        <authorList>
            <person name="Haridas S."/>
            <person name="Albert R."/>
            <person name="Binder M."/>
            <person name="Bloem J."/>
            <person name="Labutti K."/>
            <person name="Salamov A."/>
            <person name="Andreopoulos B."/>
            <person name="Baker S."/>
            <person name="Barry K."/>
            <person name="Bills G."/>
            <person name="Bluhm B."/>
            <person name="Cannon C."/>
            <person name="Castanera R."/>
            <person name="Culley D."/>
            <person name="Daum C."/>
            <person name="Ezra D."/>
            <person name="Gonzalez J."/>
            <person name="Henrissat B."/>
            <person name="Kuo A."/>
            <person name="Liang C."/>
            <person name="Lipzen A."/>
            <person name="Lutzoni F."/>
            <person name="Magnuson J."/>
            <person name="Mondo S."/>
            <person name="Nolan M."/>
            <person name="Ohm R."/>
            <person name="Pangilinan J."/>
            <person name="Park H.-J."/>
            <person name="Ramirez L."/>
            <person name="Alfaro M."/>
            <person name="Sun H."/>
            <person name="Tritt A."/>
            <person name="Yoshinaga Y."/>
            <person name="Zwiers L.-H."/>
            <person name="Turgeon B."/>
            <person name="Goodwin S."/>
            <person name="Spatafora J."/>
            <person name="Crous P."/>
            <person name="Grigoriev I."/>
        </authorList>
    </citation>
    <scope>NUCLEOTIDE SEQUENCE</scope>
    <source>
        <strain evidence="3">CBS 123094</strain>
    </source>
</reference>
<dbReference type="SUPFAM" id="SSF57667">
    <property type="entry name" value="beta-beta-alpha zinc fingers"/>
    <property type="match status" value="1"/>
</dbReference>
<accession>A0A6A5WXU3</accession>
<dbReference type="GO" id="GO:0030687">
    <property type="term" value="C:preribosome, large subunit precursor"/>
    <property type="evidence" value="ECO:0007669"/>
    <property type="project" value="TreeGrafter"/>
</dbReference>
<evidence type="ECO:0000313" key="3">
    <source>
        <dbReference type="EMBL" id="KAF2006633.1"/>
    </source>
</evidence>
<organism evidence="3 4">
    <name type="scientific">Amniculicola lignicola CBS 123094</name>
    <dbReference type="NCBI Taxonomy" id="1392246"/>
    <lineage>
        <taxon>Eukaryota</taxon>
        <taxon>Fungi</taxon>
        <taxon>Dikarya</taxon>
        <taxon>Ascomycota</taxon>
        <taxon>Pezizomycotina</taxon>
        <taxon>Dothideomycetes</taxon>
        <taxon>Pleosporomycetidae</taxon>
        <taxon>Pleosporales</taxon>
        <taxon>Amniculicolaceae</taxon>
        <taxon>Amniculicola</taxon>
    </lineage>
</organism>
<evidence type="ECO:0000259" key="2">
    <source>
        <dbReference type="PROSITE" id="PS00028"/>
    </source>
</evidence>
<dbReference type="PANTHER" id="PTHR13182:SF8">
    <property type="entry name" value="CYTOPLASMIC 60S SUBUNIT BIOGENESIS FACTOR ZNF622"/>
    <property type="match status" value="1"/>
</dbReference>
<dbReference type="SMART" id="SM00355">
    <property type="entry name" value="ZnF_C2H2"/>
    <property type="match status" value="3"/>
</dbReference>
<dbReference type="PANTHER" id="PTHR13182">
    <property type="entry name" value="ZINC FINGER PROTEIN 622"/>
    <property type="match status" value="1"/>
</dbReference>
<feature type="region of interest" description="Disordered" evidence="1">
    <location>
        <begin position="201"/>
        <end position="228"/>
    </location>
</feature>
<dbReference type="AlphaFoldDB" id="A0A6A5WXU3"/>
<feature type="domain" description="C2H2-type" evidence="2">
    <location>
        <begin position="9"/>
        <end position="31"/>
    </location>
</feature>
<dbReference type="OrthoDB" id="19329at2759"/>
<dbReference type="InterPro" id="IPR040025">
    <property type="entry name" value="Znf622/Rei1/Reh1"/>
</dbReference>
<name>A0A6A5WXU3_9PLEO</name>
<feature type="region of interest" description="Disordered" evidence="1">
    <location>
        <begin position="237"/>
        <end position="256"/>
    </location>
</feature>
<dbReference type="GO" id="GO:0042273">
    <property type="term" value="P:ribosomal large subunit biogenesis"/>
    <property type="evidence" value="ECO:0007669"/>
    <property type="project" value="TreeGrafter"/>
</dbReference>
<dbReference type="Proteomes" id="UP000799779">
    <property type="component" value="Unassembled WGS sequence"/>
</dbReference>
<feature type="region of interest" description="Disordered" evidence="1">
    <location>
        <begin position="61"/>
        <end position="99"/>
    </location>
</feature>
<dbReference type="PROSITE" id="PS00028">
    <property type="entry name" value="ZINC_FINGER_C2H2_1"/>
    <property type="match status" value="1"/>
</dbReference>
<dbReference type="InterPro" id="IPR013087">
    <property type="entry name" value="Znf_C2H2_type"/>
</dbReference>
<keyword evidence="4" id="KW-1185">Reference proteome</keyword>
<dbReference type="InterPro" id="IPR036236">
    <property type="entry name" value="Znf_C2H2_sf"/>
</dbReference>
<dbReference type="InterPro" id="IPR041661">
    <property type="entry name" value="ZN622/Rei1/Reh1_Znf-C2H2"/>
</dbReference>
<protein>
    <recommendedName>
        <fullName evidence="2">C2H2-type domain-containing protein</fullName>
    </recommendedName>
</protein>
<sequence>MSNPKAFTCNTCSLVFDNSQAQRKHMREPWHVYNLKRRMASLSPISADTYAESVATSLVSNKQEASDAGSSSVAVTNPPEEESYEEEPVEESDDIEDSMSEDVPINRCLFCIIKSDTLETNFEHMSSDHGLYIPEIEHLASLESIVRYLRTVIIKYKECLYCGITKQSTEGIQRHMLDKGHCMINLEREPELLEFWEFSDSEGDETDEEVRKAEARKPQPPAYKDLNEGEYALPSGKVVGSKGKARETRARRAGLAAKEPSGELIIKNPTHKTGTTPSTNPTDALILIQGGNQNRAIAVRDAKGLIGVSDQQIQTLVTVHRKMQRQQAIIKAAAGWADELGGRSQKHFKTKMNLRAG</sequence>
<evidence type="ECO:0000313" key="4">
    <source>
        <dbReference type="Proteomes" id="UP000799779"/>
    </source>
</evidence>